<protein>
    <submittedName>
        <fullName evidence="2">Uncharacterized protein</fullName>
    </submittedName>
</protein>
<gene>
    <name evidence="2" type="ORF">GCM10007907_17760</name>
</gene>
<feature type="region of interest" description="Disordered" evidence="1">
    <location>
        <begin position="269"/>
        <end position="353"/>
    </location>
</feature>
<evidence type="ECO:0000313" key="2">
    <source>
        <dbReference type="EMBL" id="GLR12986.1"/>
    </source>
</evidence>
<feature type="region of interest" description="Disordered" evidence="1">
    <location>
        <begin position="370"/>
        <end position="400"/>
    </location>
</feature>
<dbReference type="Proteomes" id="UP001156706">
    <property type="component" value="Unassembled WGS sequence"/>
</dbReference>
<dbReference type="RefSeq" id="WP_284196105.1">
    <property type="nucleotide sequence ID" value="NZ_BSOG01000002.1"/>
</dbReference>
<evidence type="ECO:0000313" key="3">
    <source>
        <dbReference type="Proteomes" id="UP001156706"/>
    </source>
</evidence>
<feature type="compositionally biased region" description="Polar residues" evidence="1">
    <location>
        <begin position="375"/>
        <end position="386"/>
    </location>
</feature>
<dbReference type="EMBL" id="BSOG01000002">
    <property type="protein sequence ID" value="GLR12986.1"/>
    <property type="molecule type" value="Genomic_DNA"/>
</dbReference>
<proteinExistence type="predicted"/>
<comment type="caution">
    <text evidence="2">The sequence shown here is derived from an EMBL/GenBank/DDBJ whole genome shotgun (WGS) entry which is preliminary data.</text>
</comment>
<feature type="compositionally biased region" description="Low complexity" evidence="1">
    <location>
        <begin position="316"/>
        <end position="343"/>
    </location>
</feature>
<evidence type="ECO:0000256" key="1">
    <source>
        <dbReference type="SAM" id="MobiDB-lite"/>
    </source>
</evidence>
<name>A0ABQ5YEM1_9NEIS</name>
<sequence length="581" mass="59780">MHPSETDWIKKNAAKYAAQLCNGCKPTAAQIEAATAALTREALKEVDFVWRSGLTNGEDATAAAFLAAASGTFINEIGKQQQLFTVEHGQFFAAQQGLWETDSDFIRKYGTSGITRNIYWGALQEAKELGASIGSAYARDPLKFQYETAKGVLSSAVNGILHPLDTLSNVKDGFVSNSKGIGEAAAAVVDSNARDHLNKLYGQDVTAAVGISGVVGTVTTVGTAVGAGKLASATVQVGTKVAVNAAEQGAINAIKDAPKVVVDAALGGKKPNGGSGAQKPATPTDGVTASKPGLDYPGPVSGGKIPDTGASGVGTPGKPATGSGTTGATAGAGSTGTGIAAGKPDAGTGVSAKQPGEYLDQATEVVPVQAYGNGANPSPSLGSNTAGHGGAGTKAPEGSGTGGLPVVVSNDDVLALGQGPVDLNRVVVPNTTPQLSPRIDISDHFVMTPKGGEVRLRYRAEVDADMHYLDATVNRDGILGFDISAQGNRELYGSGKDMFYSLMNRLEREGIEVKGVRGQWYDGQGSDNYAQFRNLLDQKMSPADAALNTWTGKRAQEFGFSSPIKINDYGTDVQVVFGREP</sequence>
<organism evidence="2 3">
    <name type="scientific">Chitinimonas prasina</name>
    <dbReference type="NCBI Taxonomy" id="1434937"/>
    <lineage>
        <taxon>Bacteria</taxon>
        <taxon>Pseudomonadati</taxon>
        <taxon>Pseudomonadota</taxon>
        <taxon>Betaproteobacteria</taxon>
        <taxon>Neisseriales</taxon>
        <taxon>Chitinibacteraceae</taxon>
        <taxon>Chitinimonas</taxon>
    </lineage>
</organism>
<accession>A0ABQ5YEM1</accession>
<keyword evidence="3" id="KW-1185">Reference proteome</keyword>
<reference evidence="3" key="1">
    <citation type="journal article" date="2019" name="Int. J. Syst. Evol. Microbiol.">
        <title>The Global Catalogue of Microorganisms (GCM) 10K type strain sequencing project: providing services to taxonomists for standard genome sequencing and annotation.</title>
        <authorList>
            <consortium name="The Broad Institute Genomics Platform"/>
            <consortium name="The Broad Institute Genome Sequencing Center for Infectious Disease"/>
            <person name="Wu L."/>
            <person name="Ma J."/>
        </authorList>
    </citation>
    <scope>NUCLEOTIDE SEQUENCE [LARGE SCALE GENOMIC DNA]</scope>
    <source>
        <strain evidence="3">NBRC 110044</strain>
    </source>
</reference>